<name>A0A0E9PYH9_ANGAN</name>
<organism evidence="1">
    <name type="scientific">Anguilla anguilla</name>
    <name type="common">European freshwater eel</name>
    <name type="synonym">Muraena anguilla</name>
    <dbReference type="NCBI Taxonomy" id="7936"/>
    <lineage>
        <taxon>Eukaryota</taxon>
        <taxon>Metazoa</taxon>
        <taxon>Chordata</taxon>
        <taxon>Craniata</taxon>
        <taxon>Vertebrata</taxon>
        <taxon>Euteleostomi</taxon>
        <taxon>Actinopterygii</taxon>
        <taxon>Neopterygii</taxon>
        <taxon>Teleostei</taxon>
        <taxon>Anguilliformes</taxon>
        <taxon>Anguillidae</taxon>
        <taxon>Anguilla</taxon>
    </lineage>
</organism>
<reference evidence="1" key="1">
    <citation type="submission" date="2014-11" db="EMBL/GenBank/DDBJ databases">
        <authorList>
            <person name="Amaro Gonzalez C."/>
        </authorList>
    </citation>
    <scope>NUCLEOTIDE SEQUENCE</scope>
</reference>
<evidence type="ECO:0000313" key="1">
    <source>
        <dbReference type="EMBL" id="JAH09317.1"/>
    </source>
</evidence>
<dbReference type="AlphaFoldDB" id="A0A0E9PYH9"/>
<reference evidence="1" key="2">
    <citation type="journal article" date="2015" name="Fish Shellfish Immunol.">
        <title>Early steps in the European eel (Anguilla anguilla)-Vibrio vulnificus interaction in the gills: Role of the RtxA13 toxin.</title>
        <authorList>
            <person name="Callol A."/>
            <person name="Pajuelo D."/>
            <person name="Ebbesson L."/>
            <person name="Teles M."/>
            <person name="MacKenzie S."/>
            <person name="Amaro C."/>
        </authorList>
    </citation>
    <scope>NUCLEOTIDE SEQUENCE</scope>
</reference>
<protein>
    <submittedName>
        <fullName evidence="1">Uncharacterized protein</fullName>
    </submittedName>
</protein>
<accession>A0A0E9PYH9</accession>
<dbReference type="EMBL" id="GBXM01099260">
    <property type="protein sequence ID" value="JAH09317.1"/>
    <property type="molecule type" value="Transcribed_RNA"/>
</dbReference>
<proteinExistence type="predicted"/>
<sequence>MQLLFRGWCLPRGYDVTHFLRHSLCTFLLS</sequence>